<keyword evidence="5" id="KW-0804">Transcription</keyword>
<evidence type="ECO:0000256" key="1">
    <source>
        <dbReference type="ARBA" id="ARBA00009437"/>
    </source>
</evidence>
<dbReference type="PROSITE" id="PS50931">
    <property type="entry name" value="HTH_LYSR"/>
    <property type="match status" value="1"/>
</dbReference>
<dbReference type="Pfam" id="PF03466">
    <property type="entry name" value="LysR_substrate"/>
    <property type="match status" value="1"/>
</dbReference>
<accession>A0A7K0E0I9</accession>
<evidence type="ECO:0000256" key="3">
    <source>
        <dbReference type="ARBA" id="ARBA00023125"/>
    </source>
</evidence>
<dbReference type="AlphaFoldDB" id="A0A7K0E0I9"/>
<keyword evidence="2" id="KW-0805">Transcription regulation</keyword>
<dbReference type="PANTHER" id="PTHR30346:SF29">
    <property type="entry name" value="LYSR SUBSTRATE-BINDING"/>
    <property type="match status" value="1"/>
</dbReference>
<dbReference type="SMART" id="SM00418">
    <property type="entry name" value="HTH_ARSR"/>
    <property type="match status" value="1"/>
</dbReference>
<evidence type="ECO:0000256" key="4">
    <source>
        <dbReference type="ARBA" id="ARBA00023159"/>
    </source>
</evidence>
<evidence type="ECO:0000313" key="7">
    <source>
        <dbReference type="EMBL" id="MQY31505.1"/>
    </source>
</evidence>
<dbReference type="SUPFAM" id="SSF46785">
    <property type="entry name" value="Winged helix' DNA-binding domain"/>
    <property type="match status" value="1"/>
</dbReference>
<comment type="caution">
    <text evidence="7">The sequence shown here is derived from an EMBL/GenBank/DDBJ whole genome shotgun (WGS) entry which is preliminary data.</text>
</comment>
<dbReference type="PANTHER" id="PTHR30346">
    <property type="entry name" value="TRANSCRIPTIONAL DUAL REGULATOR HCAR-RELATED"/>
    <property type="match status" value="1"/>
</dbReference>
<keyword evidence="4" id="KW-0010">Activator</keyword>
<dbReference type="InterPro" id="IPR000847">
    <property type="entry name" value="LysR_HTH_N"/>
</dbReference>
<dbReference type="GO" id="GO:0003700">
    <property type="term" value="F:DNA-binding transcription factor activity"/>
    <property type="evidence" value="ECO:0007669"/>
    <property type="project" value="InterPro"/>
</dbReference>
<comment type="similarity">
    <text evidence="1">Belongs to the LysR transcriptional regulatory family.</text>
</comment>
<dbReference type="InterPro" id="IPR005119">
    <property type="entry name" value="LysR_subst-bd"/>
</dbReference>
<evidence type="ECO:0000256" key="5">
    <source>
        <dbReference type="ARBA" id="ARBA00023163"/>
    </source>
</evidence>
<name>A0A7K0E0I9_9NOCA</name>
<organism evidence="7 8">
    <name type="scientific">Nocardia aurantia</name>
    <dbReference type="NCBI Taxonomy" id="2585199"/>
    <lineage>
        <taxon>Bacteria</taxon>
        <taxon>Bacillati</taxon>
        <taxon>Actinomycetota</taxon>
        <taxon>Actinomycetes</taxon>
        <taxon>Mycobacteriales</taxon>
        <taxon>Nocardiaceae</taxon>
        <taxon>Nocardia</taxon>
    </lineage>
</organism>
<dbReference type="SUPFAM" id="SSF53850">
    <property type="entry name" value="Periplasmic binding protein-like II"/>
    <property type="match status" value="1"/>
</dbReference>
<evidence type="ECO:0000259" key="6">
    <source>
        <dbReference type="PROSITE" id="PS50931"/>
    </source>
</evidence>
<dbReference type="Proteomes" id="UP000431401">
    <property type="component" value="Unassembled WGS sequence"/>
</dbReference>
<sequence length="314" mass="33395">MTAPDAAFLSVERLRVLRELADRGTVAAVAEALSMTPSAVSQQLKVLAREAGVALLEPDGRRVRLTDAGHALVLRADEVLAAMDRAAAEMALYRGSARGRVRVALFSSGASLLLPAVLAELAGSGVEMIASDEDLPPTAVPQLLADYDVVLTHRDERAAPQAGPRVSSRVLMREPIDVVMSRTHRLARQGAVVPAELADETWLSVRGGFPVDDVLRSIATVTGVQPRIAQRLNDFGVIEALVATGYGVALMPRFAVRHPDLAVLRLAGVRAARLYDLATRPHAERRPAIATVLTAFQRAAATAADTGRPIRPGP</sequence>
<dbReference type="Pfam" id="PF00126">
    <property type="entry name" value="HTH_1"/>
    <property type="match status" value="1"/>
</dbReference>
<evidence type="ECO:0000256" key="2">
    <source>
        <dbReference type="ARBA" id="ARBA00023015"/>
    </source>
</evidence>
<dbReference type="GO" id="GO:0003677">
    <property type="term" value="F:DNA binding"/>
    <property type="evidence" value="ECO:0007669"/>
    <property type="project" value="UniProtKB-KW"/>
</dbReference>
<dbReference type="InterPro" id="IPR011991">
    <property type="entry name" value="ArsR-like_HTH"/>
</dbReference>
<dbReference type="InterPro" id="IPR036388">
    <property type="entry name" value="WH-like_DNA-bd_sf"/>
</dbReference>
<dbReference type="RefSeq" id="WP_153348742.1">
    <property type="nucleotide sequence ID" value="NZ_WEGI01000020.1"/>
</dbReference>
<dbReference type="InterPro" id="IPR036390">
    <property type="entry name" value="WH_DNA-bd_sf"/>
</dbReference>
<keyword evidence="8" id="KW-1185">Reference proteome</keyword>
<dbReference type="Gene3D" id="3.40.190.10">
    <property type="entry name" value="Periplasmic binding protein-like II"/>
    <property type="match status" value="2"/>
</dbReference>
<feature type="domain" description="HTH lysR-type" evidence="6">
    <location>
        <begin position="9"/>
        <end position="66"/>
    </location>
</feature>
<dbReference type="OrthoDB" id="4131546at2"/>
<gene>
    <name evidence="7" type="primary">gltC_10</name>
    <name evidence="7" type="ORF">NRB56_71140</name>
</gene>
<dbReference type="Gene3D" id="1.10.10.10">
    <property type="entry name" value="Winged helix-like DNA-binding domain superfamily/Winged helix DNA-binding domain"/>
    <property type="match status" value="1"/>
</dbReference>
<dbReference type="CDD" id="cd00090">
    <property type="entry name" value="HTH_ARSR"/>
    <property type="match status" value="1"/>
</dbReference>
<proteinExistence type="inferred from homology"/>
<dbReference type="EMBL" id="WEGI01000020">
    <property type="protein sequence ID" value="MQY31505.1"/>
    <property type="molecule type" value="Genomic_DNA"/>
</dbReference>
<reference evidence="7 8" key="1">
    <citation type="submission" date="2019-10" db="EMBL/GenBank/DDBJ databases">
        <title>Nocardia macrotermitis sp. nov. and Nocardia aurantia sp. nov., isolated from the gut of fungus growing-termite Macrotermes natalensis.</title>
        <authorList>
            <person name="Benndorf R."/>
            <person name="Schwitalla J."/>
            <person name="Martin K."/>
            <person name="De Beer W."/>
            <person name="Kaster A.-K."/>
            <person name="Vollmers J."/>
            <person name="Poulsen M."/>
            <person name="Beemelmanns C."/>
        </authorList>
    </citation>
    <scope>NUCLEOTIDE SEQUENCE [LARGE SCALE GENOMIC DNA]</scope>
    <source>
        <strain evidence="7 8">RB56</strain>
    </source>
</reference>
<dbReference type="GO" id="GO:0032993">
    <property type="term" value="C:protein-DNA complex"/>
    <property type="evidence" value="ECO:0007669"/>
    <property type="project" value="TreeGrafter"/>
</dbReference>
<evidence type="ECO:0000313" key="8">
    <source>
        <dbReference type="Proteomes" id="UP000431401"/>
    </source>
</evidence>
<dbReference type="InterPro" id="IPR001845">
    <property type="entry name" value="HTH_ArsR_DNA-bd_dom"/>
</dbReference>
<keyword evidence="3" id="KW-0238">DNA-binding</keyword>
<protein>
    <submittedName>
        <fullName evidence="7">HTH-type transcriptional regulator GltC</fullName>
    </submittedName>
</protein>